<dbReference type="GO" id="GO:0003677">
    <property type="term" value="F:DNA binding"/>
    <property type="evidence" value="ECO:0007669"/>
    <property type="project" value="InterPro"/>
</dbReference>
<gene>
    <name evidence="2" type="primary">ycf28</name>
</gene>
<organism evidence="2">
    <name type="scientific">Cyanidioschyzon merolae</name>
    <name type="common">Red alga</name>
    <dbReference type="NCBI Taxonomy" id="45157"/>
    <lineage>
        <taxon>Eukaryota</taxon>
        <taxon>Rhodophyta</taxon>
        <taxon>Bangiophyceae</taxon>
        <taxon>Cyanidiales</taxon>
        <taxon>Cyanidiaceae</taxon>
        <taxon>Cyanidioschyzon</taxon>
    </lineage>
</organism>
<proteinExistence type="predicted"/>
<dbReference type="GO" id="GO:0006355">
    <property type="term" value="P:regulation of DNA-templated transcription"/>
    <property type="evidence" value="ECO:0007669"/>
    <property type="project" value="InterPro"/>
</dbReference>
<protein>
    <submittedName>
        <fullName evidence="2">NtcA-like transcriptional regulator</fullName>
    </submittedName>
</protein>
<keyword evidence="2" id="KW-0150">Chloroplast</keyword>
<dbReference type="InterPro" id="IPR036388">
    <property type="entry name" value="WH-like_DNA-bd_sf"/>
</dbReference>
<dbReference type="InterPro" id="IPR036390">
    <property type="entry name" value="WH_DNA-bd_sf"/>
</dbReference>
<feature type="domain" description="HTH crp-type" evidence="1">
    <location>
        <begin position="85"/>
        <end position="158"/>
    </location>
</feature>
<dbReference type="PROSITE" id="PS51063">
    <property type="entry name" value="HTH_CRP_2"/>
    <property type="match status" value="1"/>
</dbReference>
<reference evidence="2" key="1">
    <citation type="submission" date="2018-11" db="EMBL/GenBank/DDBJ databases">
        <title>Complete Plastid Genome of Cyanidioschyzon merolae Isolate 5508.</title>
        <authorList>
            <person name="Bi G."/>
        </authorList>
    </citation>
    <scope>NUCLEOTIDE SEQUENCE</scope>
    <source>
        <strain evidence="2">5508</strain>
    </source>
</reference>
<evidence type="ECO:0000259" key="1">
    <source>
        <dbReference type="PROSITE" id="PS51063"/>
    </source>
</evidence>
<name>A0A5P9RUK8_CYAME</name>
<evidence type="ECO:0000313" key="2">
    <source>
        <dbReference type="EMBL" id="QFV16971.1"/>
    </source>
</evidence>
<keyword evidence="2" id="KW-0934">Plastid</keyword>
<sequence length="162" mass="18590">MLIFPKGAHLPINTRGVLVRGLILVYHKRYGCTSLIFNESAIITLASYHYECLTATEIVYQKPSFLHFYQREKDMLQWLSVMNNKQTRSRLASFVILLAYYYAQESPKGLYIPWRLSQASLARILGTSRAAIGQVLGDWKKQAWLLNYKQGWCLTNPLALSG</sequence>
<dbReference type="InterPro" id="IPR012318">
    <property type="entry name" value="HTH_CRP"/>
</dbReference>
<accession>A0A5P9RUK8</accession>
<evidence type="ECO:0000313" key="3">
    <source>
        <dbReference type="EMBL" id="QFV17149.1"/>
    </source>
</evidence>
<dbReference type="AlphaFoldDB" id="A0A5P9RUK8"/>
<dbReference type="SUPFAM" id="SSF46785">
    <property type="entry name" value="Winged helix' DNA-binding domain"/>
    <property type="match status" value="1"/>
</dbReference>
<geneLocation type="chloroplast" evidence="2"/>
<dbReference type="Gene3D" id="1.10.10.10">
    <property type="entry name" value="Winged helix-like DNA-binding domain superfamily/Winged helix DNA-binding domain"/>
    <property type="match status" value="1"/>
</dbReference>
<reference evidence="3" key="2">
    <citation type="submission" date="2018-11" db="EMBL/GenBank/DDBJ databases">
        <title>Complete Plastid Genome of Cyanidioschyzon merolae Isolate 5578.</title>
        <authorList>
            <person name="Bi G."/>
        </authorList>
    </citation>
    <scope>NUCLEOTIDE SEQUENCE</scope>
</reference>
<dbReference type="Pfam" id="PF13545">
    <property type="entry name" value="HTH_Crp_2"/>
    <property type="match status" value="1"/>
</dbReference>
<dbReference type="EMBL" id="MK231134">
    <property type="protein sequence ID" value="QFV16971.1"/>
    <property type="molecule type" value="Genomic_DNA"/>
</dbReference>
<dbReference type="EMBL" id="MK231135">
    <property type="protein sequence ID" value="QFV17149.1"/>
    <property type="molecule type" value="Genomic_DNA"/>
</dbReference>